<dbReference type="PANTHER" id="PTHR12147:SF26">
    <property type="entry name" value="PEPTIDASE M28 DOMAIN-CONTAINING PROTEIN"/>
    <property type="match status" value="1"/>
</dbReference>
<dbReference type="EMBL" id="CP040449">
    <property type="protein sequence ID" value="QFI53451.1"/>
    <property type="molecule type" value="Genomic_DNA"/>
</dbReference>
<sequence length="359" mass="38540">MHKTLLAFSLAALLAGCNDASNDSKAPTPNPGEHAYEFLTQLSSGAEGIGARPTGTASETEAANWIADKLTGWGYDVTRQPFSYQKKGVEMHSQNLIVTLPGKSDKLIIVGAHYDSTGEQKGSEGATDNGAGVAAMLAVAETLKGQTLPYTVRLVFFGAEENGINGAKAYAASLSADEVGATLAMVNNDTIAGGDILYVHSAHSDVAEYNCADPSRYSHDPKVRDRLLALSRQGDMTPFELHPAFPGYPAGETGAWSDHASFACLGIPVAYLEATNFTINGADGYDGYSQSTNPALWDCYDATTKSACDRESETQWGKIWHTQYDRLDKLQEIFPGRVQQQLSDGTTLLIRFLREPGLE</sequence>
<name>A0A5J6WTF3_9GAMM</name>
<gene>
    <name evidence="3" type="ORF">FE240_01210</name>
</gene>
<feature type="chain" id="PRO_5023813530" evidence="1">
    <location>
        <begin position="21"/>
        <end position="359"/>
    </location>
</feature>
<dbReference type="PROSITE" id="PS51257">
    <property type="entry name" value="PROKAR_LIPOPROTEIN"/>
    <property type="match status" value="1"/>
</dbReference>
<dbReference type="SUPFAM" id="SSF53187">
    <property type="entry name" value="Zn-dependent exopeptidases"/>
    <property type="match status" value="1"/>
</dbReference>
<evidence type="ECO:0000313" key="4">
    <source>
        <dbReference type="Proteomes" id="UP000594034"/>
    </source>
</evidence>
<dbReference type="RefSeq" id="WP_193003065.1">
    <property type="nucleotide sequence ID" value="NZ_CP040449.1"/>
</dbReference>
<organism evidence="3 4">
    <name type="scientific">Aeromonas simiae</name>
    <dbReference type="NCBI Taxonomy" id="218936"/>
    <lineage>
        <taxon>Bacteria</taxon>
        <taxon>Pseudomonadati</taxon>
        <taxon>Pseudomonadota</taxon>
        <taxon>Gammaproteobacteria</taxon>
        <taxon>Aeromonadales</taxon>
        <taxon>Aeromonadaceae</taxon>
        <taxon>Aeromonas</taxon>
    </lineage>
</organism>
<protein>
    <submittedName>
        <fullName evidence="3">Zn-dependent exopeptidase M28</fullName>
    </submittedName>
</protein>
<dbReference type="PANTHER" id="PTHR12147">
    <property type="entry name" value="METALLOPEPTIDASE M28 FAMILY MEMBER"/>
    <property type="match status" value="1"/>
</dbReference>
<dbReference type="Gene3D" id="3.40.630.10">
    <property type="entry name" value="Zn peptidases"/>
    <property type="match status" value="1"/>
</dbReference>
<accession>A0A5J6WTF3</accession>
<dbReference type="GO" id="GO:0006508">
    <property type="term" value="P:proteolysis"/>
    <property type="evidence" value="ECO:0007669"/>
    <property type="project" value="InterPro"/>
</dbReference>
<evidence type="ECO:0000259" key="2">
    <source>
        <dbReference type="Pfam" id="PF04389"/>
    </source>
</evidence>
<dbReference type="InterPro" id="IPR045175">
    <property type="entry name" value="M28_fam"/>
</dbReference>
<dbReference type="KEGG" id="asim:FE240_01210"/>
<keyword evidence="1" id="KW-0732">Signal</keyword>
<reference evidence="3 4" key="1">
    <citation type="submission" date="2019-05" db="EMBL/GenBank/DDBJ databases">
        <title>OXA-830, a novel chromosomally encoded expanded-spectrum class D beta-lactamase in Aeromonas simiae.</title>
        <authorList>
            <person name="Zhou W."/>
            <person name="Chen Q."/>
        </authorList>
    </citation>
    <scope>NUCLEOTIDE SEQUENCE [LARGE SCALE GENOMIC DNA]</scope>
    <source>
        <strain evidence="3 4">A6</strain>
    </source>
</reference>
<keyword evidence="4" id="KW-1185">Reference proteome</keyword>
<evidence type="ECO:0000313" key="3">
    <source>
        <dbReference type="EMBL" id="QFI53451.1"/>
    </source>
</evidence>
<dbReference type="InterPro" id="IPR007484">
    <property type="entry name" value="Peptidase_M28"/>
</dbReference>
<feature type="domain" description="Peptidase M28" evidence="2">
    <location>
        <begin position="95"/>
        <end position="339"/>
    </location>
</feature>
<dbReference type="AlphaFoldDB" id="A0A5J6WTF3"/>
<evidence type="ECO:0000256" key="1">
    <source>
        <dbReference type="SAM" id="SignalP"/>
    </source>
</evidence>
<feature type="signal peptide" evidence="1">
    <location>
        <begin position="1"/>
        <end position="20"/>
    </location>
</feature>
<dbReference type="GO" id="GO:0008235">
    <property type="term" value="F:metalloexopeptidase activity"/>
    <property type="evidence" value="ECO:0007669"/>
    <property type="project" value="InterPro"/>
</dbReference>
<dbReference type="Proteomes" id="UP000594034">
    <property type="component" value="Chromosome"/>
</dbReference>
<dbReference type="Pfam" id="PF04389">
    <property type="entry name" value="Peptidase_M28"/>
    <property type="match status" value="1"/>
</dbReference>
<proteinExistence type="predicted"/>